<reference evidence="1 2" key="1">
    <citation type="journal article" date="2023" name="Science">
        <title>Complex scaffold remodeling in plant triterpene biosynthesis.</title>
        <authorList>
            <person name="De La Pena R."/>
            <person name="Hodgson H."/>
            <person name="Liu J.C."/>
            <person name="Stephenson M.J."/>
            <person name="Martin A.C."/>
            <person name="Owen C."/>
            <person name="Harkess A."/>
            <person name="Leebens-Mack J."/>
            <person name="Jimenez L.E."/>
            <person name="Osbourn A."/>
            <person name="Sattely E.S."/>
        </authorList>
    </citation>
    <scope>NUCLEOTIDE SEQUENCE [LARGE SCALE GENOMIC DNA]</scope>
    <source>
        <strain evidence="2">cv. JPN11</strain>
        <tissue evidence="1">Leaf</tissue>
    </source>
</reference>
<organism evidence="1 2">
    <name type="scientific">Melia azedarach</name>
    <name type="common">Chinaberry tree</name>
    <dbReference type="NCBI Taxonomy" id="155640"/>
    <lineage>
        <taxon>Eukaryota</taxon>
        <taxon>Viridiplantae</taxon>
        <taxon>Streptophyta</taxon>
        <taxon>Embryophyta</taxon>
        <taxon>Tracheophyta</taxon>
        <taxon>Spermatophyta</taxon>
        <taxon>Magnoliopsida</taxon>
        <taxon>eudicotyledons</taxon>
        <taxon>Gunneridae</taxon>
        <taxon>Pentapetalae</taxon>
        <taxon>rosids</taxon>
        <taxon>malvids</taxon>
        <taxon>Sapindales</taxon>
        <taxon>Meliaceae</taxon>
        <taxon>Melia</taxon>
    </lineage>
</organism>
<evidence type="ECO:0000313" key="2">
    <source>
        <dbReference type="Proteomes" id="UP001164539"/>
    </source>
</evidence>
<sequence>MMLNMRQLGAELGGARCQDCGNQAKKNCVYMRCRTCCKRRGFECQTHIKSTWIPAYRRRQRYSQQLLPVQGHNPKRLKENTSSTGLQIGNFPAEMSTEATFRCVRVNSLEDAEDNFAYQTAVTIGGHIFKGILYDQGPGSCYNVGESSSSEPPPPPPQPQPQQHQPYCPFTVANLTTATTTTATTTISNTSAANETLFPPPYTFPFTSFMSDGMQFFPHPKS</sequence>
<gene>
    <name evidence="1" type="ORF">OWV82_011582</name>
</gene>
<evidence type="ECO:0000313" key="1">
    <source>
        <dbReference type="EMBL" id="KAJ4716586.1"/>
    </source>
</evidence>
<accession>A0ACC1XYJ7</accession>
<name>A0ACC1XYJ7_MELAZ</name>
<proteinExistence type="predicted"/>
<dbReference type="Proteomes" id="UP001164539">
    <property type="component" value="Chromosome 6"/>
</dbReference>
<dbReference type="EMBL" id="CM051399">
    <property type="protein sequence ID" value="KAJ4716586.1"/>
    <property type="molecule type" value="Genomic_DNA"/>
</dbReference>
<protein>
    <submittedName>
        <fullName evidence="1">Protein SHI RELATED SEQUENCE 1</fullName>
    </submittedName>
</protein>
<keyword evidence="2" id="KW-1185">Reference proteome</keyword>
<comment type="caution">
    <text evidence="1">The sequence shown here is derived from an EMBL/GenBank/DDBJ whole genome shotgun (WGS) entry which is preliminary data.</text>
</comment>